<comment type="similarity">
    <text evidence="1">Belongs to the paxM FAD-dependent monooxygenase family.</text>
</comment>
<dbReference type="AlphaFoldDB" id="A0AAN6Y9Q4"/>
<dbReference type="InterPro" id="IPR002938">
    <property type="entry name" value="FAD-bd"/>
</dbReference>
<dbReference type="PRINTS" id="PR00420">
    <property type="entry name" value="RNGMNOXGNASE"/>
</dbReference>
<dbReference type="Gene3D" id="3.50.50.60">
    <property type="entry name" value="FAD/NAD(P)-binding domain"/>
    <property type="match status" value="1"/>
</dbReference>
<dbReference type="SUPFAM" id="SSF51905">
    <property type="entry name" value="FAD/NAD(P)-binding domain"/>
    <property type="match status" value="1"/>
</dbReference>
<sequence>MTTGTAAVIGGGISGLSASVALRRAGWDVSIYERSKFKNEVGAGITVPPNAGLVLRHLGFDFEKARPVANETTRMSRCDAPPGEFYLSETYTRDDGLKNGAVNGNGLWNGNKSLDAERKARESRAFEGFGSCMFHRVDLHRGLRELAEDANGESGKGKTVEMKLGVEVEKIDCEAGILTLAGGQTVKVDLVVIADGAHSALLQDFTGSPPKFHRTGRSIYRWLVSMSDVLADPLTAAHYLPTSPTGFISFSDPKKRILWVSYPCRGGTVLNNAVLHDTQPGEGADSEAQSQWHASASKESVLSRLENFDESRRRIVHMASEDGIKVHHLFKRPALESFVRGRAVVIGDAAHVMLPTHAAGGASAIESAAALEVLFRGVNGSDDELVKDRLRLFDQLRLPRCNLAMLVSNAGGPWTGDSEVEEEVRKFYHGPLPPVGTLPWMKEFREILFHHDAYKTAKQALTGRLWFPN</sequence>
<keyword evidence="8" id="KW-1185">Reference proteome</keyword>
<dbReference type="InterPro" id="IPR036188">
    <property type="entry name" value="FAD/NAD-bd_sf"/>
</dbReference>
<organism evidence="7 8">
    <name type="scientific">Rhypophila decipiens</name>
    <dbReference type="NCBI Taxonomy" id="261697"/>
    <lineage>
        <taxon>Eukaryota</taxon>
        <taxon>Fungi</taxon>
        <taxon>Dikarya</taxon>
        <taxon>Ascomycota</taxon>
        <taxon>Pezizomycotina</taxon>
        <taxon>Sordariomycetes</taxon>
        <taxon>Sordariomycetidae</taxon>
        <taxon>Sordariales</taxon>
        <taxon>Naviculisporaceae</taxon>
        <taxon>Rhypophila</taxon>
    </lineage>
</organism>
<keyword evidence="3" id="KW-0274">FAD</keyword>
<proteinExistence type="inferred from homology"/>
<evidence type="ECO:0000256" key="5">
    <source>
        <dbReference type="ARBA" id="ARBA00023033"/>
    </source>
</evidence>
<name>A0AAN6Y9Q4_9PEZI</name>
<dbReference type="GO" id="GO:0071949">
    <property type="term" value="F:FAD binding"/>
    <property type="evidence" value="ECO:0007669"/>
    <property type="project" value="InterPro"/>
</dbReference>
<reference evidence="7" key="1">
    <citation type="journal article" date="2023" name="Mol. Phylogenet. Evol.">
        <title>Genome-scale phylogeny and comparative genomics of the fungal order Sordariales.</title>
        <authorList>
            <person name="Hensen N."/>
            <person name="Bonometti L."/>
            <person name="Westerberg I."/>
            <person name="Brannstrom I.O."/>
            <person name="Guillou S."/>
            <person name="Cros-Aarteil S."/>
            <person name="Calhoun S."/>
            <person name="Haridas S."/>
            <person name="Kuo A."/>
            <person name="Mondo S."/>
            <person name="Pangilinan J."/>
            <person name="Riley R."/>
            <person name="LaButti K."/>
            <person name="Andreopoulos B."/>
            <person name="Lipzen A."/>
            <person name="Chen C."/>
            <person name="Yan M."/>
            <person name="Daum C."/>
            <person name="Ng V."/>
            <person name="Clum A."/>
            <person name="Steindorff A."/>
            <person name="Ohm R.A."/>
            <person name="Martin F."/>
            <person name="Silar P."/>
            <person name="Natvig D.O."/>
            <person name="Lalanne C."/>
            <person name="Gautier V."/>
            <person name="Ament-Velasquez S.L."/>
            <person name="Kruys A."/>
            <person name="Hutchinson M.I."/>
            <person name="Powell A.J."/>
            <person name="Barry K."/>
            <person name="Miller A.N."/>
            <person name="Grigoriev I.V."/>
            <person name="Debuchy R."/>
            <person name="Gladieux P."/>
            <person name="Hiltunen Thoren M."/>
            <person name="Johannesson H."/>
        </authorList>
    </citation>
    <scope>NUCLEOTIDE SEQUENCE</scope>
    <source>
        <strain evidence="7">PSN293</strain>
    </source>
</reference>
<evidence type="ECO:0000256" key="2">
    <source>
        <dbReference type="ARBA" id="ARBA00022630"/>
    </source>
</evidence>
<dbReference type="InterPro" id="IPR050493">
    <property type="entry name" value="FAD-dep_Monooxygenase_BioMet"/>
</dbReference>
<reference evidence="7" key="2">
    <citation type="submission" date="2023-05" db="EMBL/GenBank/DDBJ databases">
        <authorList>
            <consortium name="Lawrence Berkeley National Laboratory"/>
            <person name="Steindorff A."/>
            <person name="Hensen N."/>
            <person name="Bonometti L."/>
            <person name="Westerberg I."/>
            <person name="Brannstrom I.O."/>
            <person name="Guillou S."/>
            <person name="Cros-Aarteil S."/>
            <person name="Calhoun S."/>
            <person name="Haridas S."/>
            <person name="Kuo A."/>
            <person name="Mondo S."/>
            <person name="Pangilinan J."/>
            <person name="Riley R."/>
            <person name="Labutti K."/>
            <person name="Andreopoulos B."/>
            <person name="Lipzen A."/>
            <person name="Chen C."/>
            <person name="Yanf M."/>
            <person name="Daum C."/>
            <person name="Ng V."/>
            <person name="Clum A."/>
            <person name="Ohm R."/>
            <person name="Martin F."/>
            <person name="Silar P."/>
            <person name="Natvig D."/>
            <person name="Lalanne C."/>
            <person name="Gautier V."/>
            <person name="Ament-Velasquez S.L."/>
            <person name="Kruys A."/>
            <person name="Hutchinson M.I."/>
            <person name="Powell A.J."/>
            <person name="Barry K."/>
            <person name="Miller A.N."/>
            <person name="Grigoriev I.V."/>
            <person name="Debuchy R."/>
            <person name="Gladieux P."/>
            <person name="Thoren M.H."/>
            <person name="Johannesson H."/>
        </authorList>
    </citation>
    <scope>NUCLEOTIDE SEQUENCE</scope>
    <source>
        <strain evidence="7">PSN293</strain>
    </source>
</reference>
<evidence type="ECO:0000313" key="7">
    <source>
        <dbReference type="EMBL" id="KAK4212037.1"/>
    </source>
</evidence>
<evidence type="ECO:0000256" key="4">
    <source>
        <dbReference type="ARBA" id="ARBA00023002"/>
    </source>
</evidence>
<evidence type="ECO:0000313" key="8">
    <source>
        <dbReference type="Proteomes" id="UP001301769"/>
    </source>
</evidence>
<gene>
    <name evidence="7" type="ORF">QBC37DRAFT_441655</name>
</gene>
<dbReference type="GO" id="GO:0004497">
    <property type="term" value="F:monooxygenase activity"/>
    <property type="evidence" value="ECO:0007669"/>
    <property type="project" value="UniProtKB-KW"/>
</dbReference>
<keyword evidence="5" id="KW-0503">Monooxygenase</keyword>
<dbReference type="EMBL" id="MU858135">
    <property type="protein sequence ID" value="KAK4212037.1"/>
    <property type="molecule type" value="Genomic_DNA"/>
</dbReference>
<protein>
    <submittedName>
        <fullName evidence="7">3-hydroxybenzoate 6-hydroxylase</fullName>
    </submittedName>
</protein>
<evidence type="ECO:0000259" key="6">
    <source>
        <dbReference type="Pfam" id="PF01494"/>
    </source>
</evidence>
<keyword evidence="2" id="KW-0285">Flavoprotein</keyword>
<evidence type="ECO:0000256" key="3">
    <source>
        <dbReference type="ARBA" id="ARBA00022827"/>
    </source>
</evidence>
<accession>A0AAN6Y9Q4</accession>
<dbReference type="Pfam" id="PF01494">
    <property type="entry name" value="FAD_binding_3"/>
    <property type="match status" value="1"/>
</dbReference>
<dbReference type="PANTHER" id="PTHR13789:SF215">
    <property type="entry name" value="FAD-BINDING DOMAIN-CONTAINING PROTEIN-RELATED"/>
    <property type="match status" value="1"/>
</dbReference>
<feature type="domain" description="FAD-binding" evidence="6">
    <location>
        <begin position="6"/>
        <end position="371"/>
    </location>
</feature>
<evidence type="ECO:0000256" key="1">
    <source>
        <dbReference type="ARBA" id="ARBA00007992"/>
    </source>
</evidence>
<comment type="caution">
    <text evidence="7">The sequence shown here is derived from an EMBL/GenBank/DDBJ whole genome shotgun (WGS) entry which is preliminary data.</text>
</comment>
<dbReference type="SUPFAM" id="SSF54373">
    <property type="entry name" value="FAD-linked reductases, C-terminal domain"/>
    <property type="match status" value="1"/>
</dbReference>
<dbReference type="Proteomes" id="UP001301769">
    <property type="component" value="Unassembled WGS sequence"/>
</dbReference>
<keyword evidence="4" id="KW-0560">Oxidoreductase</keyword>
<dbReference type="PANTHER" id="PTHR13789">
    <property type="entry name" value="MONOOXYGENASE"/>
    <property type="match status" value="1"/>
</dbReference>